<feature type="region of interest" description="Disordered" evidence="1">
    <location>
        <begin position="206"/>
        <end position="248"/>
    </location>
</feature>
<gene>
    <name evidence="2" type="ordered locus">Amir_6258</name>
</gene>
<accession>C6WIY6</accession>
<dbReference type="Proteomes" id="UP000002213">
    <property type="component" value="Chromosome"/>
</dbReference>
<proteinExistence type="predicted"/>
<evidence type="ECO:0000256" key="1">
    <source>
        <dbReference type="SAM" id="MobiDB-lite"/>
    </source>
</evidence>
<sequence length="248" mass="26685">MKDFEPSEWALAQFGDQAKAVITSVVVGLHRAQQAAWRVQAAATAEGIRNKRAYGSMWDSRYNLVVQQFDLAHLPGYRPFHPRGAPYKLALVNDRVLIPFRHSTSLAKSIHRAKIRADVPLRVSRGLGVEASPTLFDLPEPEAEPSLQDAAIAAHQANLTVVYVGFVANADADRVLEAWWGEAIALEDNGRIMWSPEKLPVDAVEPGDYEQDEAPGALPGTAADGADGADGGRPPVLRLVRGAGPAGA</sequence>
<reference evidence="2 3" key="1">
    <citation type="journal article" date="2009" name="Stand. Genomic Sci.">
        <title>Complete genome sequence of Actinosynnema mirum type strain (101).</title>
        <authorList>
            <person name="Land M."/>
            <person name="Lapidus A."/>
            <person name="Mayilraj S."/>
            <person name="Chen F."/>
            <person name="Copeland A."/>
            <person name="Del Rio T.G."/>
            <person name="Nolan M."/>
            <person name="Lucas S."/>
            <person name="Tice H."/>
            <person name="Cheng J.F."/>
            <person name="Chertkov O."/>
            <person name="Bruce D."/>
            <person name="Goodwin L."/>
            <person name="Pitluck S."/>
            <person name="Rohde M."/>
            <person name="Goker M."/>
            <person name="Pati A."/>
            <person name="Ivanova N."/>
            <person name="Mavromatis K."/>
            <person name="Chen A."/>
            <person name="Palaniappan K."/>
            <person name="Hauser L."/>
            <person name="Chang Y.J."/>
            <person name="Jeffries C.C."/>
            <person name="Brettin T."/>
            <person name="Detter J.C."/>
            <person name="Han C."/>
            <person name="Chain P."/>
            <person name="Tindall B.J."/>
            <person name="Bristow J."/>
            <person name="Eisen J.A."/>
            <person name="Markowitz V."/>
            <person name="Hugenholtz P."/>
            <person name="Kyrpides N.C."/>
            <person name="Klenk H.P."/>
        </authorList>
    </citation>
    <scope>NUCLEOTIDE SEQUENCE [LARGE SCALE GENOMIC DNA]</scope>
    <source>
        <strain evidence="3">ATCC 29888 / DSM 43827 / JCM 3225 / NBRC 14064 / NCIMB 13271 / NRRL B-12336 / IMRU 3971 / 101</strain>
    </source>
</reference>
<protein>
    <submittedName>
        <fullName evidence="2">Uncharacterized protein</fullName>
    </submittedName>
</protein>
<organism evidence="2 3">
    <name type="scientific">Actinosynnema mirum (strain ATCC 29888 / DSM 43827 / JCM 3225 / NBRC 14064 / NCIMB 13271 / NRRL B-12336 / IMRU 3971 / 101)</name>
    <dbReference type="NCBI Taxonomy" id="446462"/>
    <lineage>
        <taxon>Bacteria</taxon>
        <taxon>Bacillati</taxon>
        <taxon>Actinomycetota</taxon>
        <taxon>Actinomycetes</taxon>
        <taxon>Pseudonocardiales</taxon>
        <taxon>Pseudonocardiaceae</taxon>
        <taxon>Actinosynnema</taxon>
    </lineage>
</organism>
<dbReference type="RefSeq" id="WP_015804946.1">
    <property type="nucleotide sequence ID" value="NC_013093.1"/>
</dbReference>
<dbReference type="OrthoDB" id="4297016at2"/>
<name>C6WIY6_ACTMD</name>
<dbReference type="STRING" id="446462.Amir_6258"/>
<feature type="compositionally biased region" description="Low complexity" evidence="1">
    <location>
        <begin position="214"/>
        <end position="226"/>
    </location>
</feature>
<keyword evidence="3" id="KW-1185">Reference proteome</keyword>
<dbReference type="AlphaFoldDB" id="C6WIY6"/>
<evidence type="ECO:0000313" key="3">
    <source>
        <dbReference type="Proteomes" id="UP000002213"/>
    </source>
</evidence>
<dbReference type="HOGENOM" id="CLU_1118301_0_0_11"/>
<dbReference type="KEGG" id="ami:Amir_6258"/>
<dbReference type="eggNOG" id="ENOG5033W9M">
    <property type="taxonomic scope" value="Bacteria"/>
</dbReference>
<dbReference type="EMBL" id="CP001630">
    <property type="protein sequence ID" value="ACU40062.1"/>
    <property type="molecule type" value="Genomic_DNA"/>
</dbReference>
<evidence type="ECO:0000313" key="2">
    <source>
        <dbReference type="EMBL" id="ACU40062.1"/>
    </source>
</evidence>